<comment type="caution">
    <text evidence="2">The sequence shown here is derived from an EMBL/GenBank/DDBJ whole genome shotgun (WGS) entry which is preliminary data.</text>
</comment>
<dbReference type="Pfam" id="PF00144">
    <property type="entry name" value="Beta-lactamase"/>
    <property type="match status" value="1"/>
</dbReference>
<dbReference type="Proteomes" id="UP000605427">
    <property type="component" value="Unassembled WGS sequence"/>
</dbReference>
<dbReference type="EMBL" id="BMDD01000001">
    <property type="protein sequence ID" value="GGH73910.1"/>
    <property type="molecule type" value="Genomic_DNA"/>
</dbReference>
<name>A0ABQ1ZPK4_9BACL</name>
<dbReference type="InterPro" id="IPR050789">
    <property type="entry name" value="Diverse_Enzym_Activities"/>
</dbReference>
<protein>
    <submittedName>
        <fullName evidence="2">Serine hydrolase</fullName>
    </submittedName>
</protein>
<dbReference type="InterPro" id="IPR012338">
    <property type="entry name" value="Beta-lactam/transpept-like"/>
</dbReference>
<sequence>MNMLKARTVNQLHQILRKSIENHEIAGANLMVIQDGEEVFYHQDGFADLDHQSPMARDTIFRLYSMTKPITATAIMMLLERGEIDLFDPVSLYIPSFRNPMVEKDGALVPAMREINIQDLLNMTSGLVYGGENRAGRHTDALFKELNQRLHGGTPMSTLEFASRLGEGPLAFEPGSDWTYGASADVLSAIVETVSGKRYGEFLQQEIFEPLDMVDTGFWLSETQRSRLAKTVQNDGEGRLKLYADNHLGVLHQLDREPAFESGGAGLASTIVDAAKFTTMLMNEGRLNGVRLLNPKTVQKMTTPSLTSRQQKRFEGWHSLVGHSYGNQMRIMTHPGQAGLTGSAGEYGWDGWLGAYFANSPQDKLTFLFMVQKRDAGTLPITRKLRNIVFSAI</sequence>
<evidence type="ECO:0000313" key="2">
    <source>
        <dbReference type="EMBL" id="GGH73910.1"/>
    </source>
</evidence>
<dbReference type="RefSeq" id="WP_229714079.1">
    <property type="nucleotide sequence ID" value="NZ_BMDD01000001.1"/>
</dbReference>
<dbReference type="GO" id="GO:0016787">
    <property type="term" value="F:hydrolase activity"/>
    <property type="evidence" value="ECO:0007669"/>
    <property type="project" value="UniProtKB-KW"/>
</dbReference>
<dbReference type="PANTHER" id="PTHR43283">
    <property type="entry name" value="BETA-LACTAMASE-RELATED"/>
    <property type="match status" value="1"/>
</dbReference>
<accession>A0ABQ1ZPK4</accession>
<organism evidence="2 3">
    <name type="scientific">Saccharibacillus endophyticus</name>
    <dbReference type="NCBI Taxonomy" id="2060666"/>
    <lineage>
        <taxon>Bacteria</taxon>
        <taxon>Bacillati</taxon>
        <taxon>Bacillota</taxon>
        <taxon>Bacilli</taxon>
        <taxon>Bacillales</taxon>
        <taxon>Paenibacillaceae</taxon>
        <taxon>Saccharibacillus</taxon>
    </lineage>
</organism>
<gene>
    <name evidence="2" type="ORF">GCM10007362_13490</name>
</gene>
<dbReference type="InterPro" id="IPR001466">
    <property type="entry name" value="Beta-lactam-related"/>
</dbReference>
<dbReference type="PANTHER" id="PTHR43283:SF3">
    <property type="entry name" value="BETA-LACTAMASE FAMILY PROTEIN (AFU_ORTHOLOGUE AFUA_5G07500)"/>
    <property type="match status" value="1"/>
</dbReference>
<keyword evidence="2" id="KW-0378">Hydrolase</keyword>
<reference evidence="3" key="1">
    <citation type="journal article" date="2019" name="Int. J. Syst. Evol. Microbiol.">
        <title>The Global Catalogue of Microorganisms (GCM) 10K type strain sequencing project: providing services to taxonomists for standard genome sequencing and annotation.</title>
        <authorList>
            <consortium name="The Broad Institute Genomics Platform"/>
            <consortium name="The Broad Institute Genome Sequencing Center for Infectious Disease"/>
            <person name="Wu L."/>
            <person name="Ma J."/>
        </authorList>
    </citation>
    <scope>NUCLEOTIDE SEQUENCE [LARGE SCALE GENOMIC DNA]</scope>
    <source>
        <strain evidence="3">CCM 8702</strain>
    </source>
</reference>
<proteinExistence type="predicted"/>
<evidence type="ECO:0000259" key="1">
    <source>
        <dbReference type="Pfam" id="PF00144"/>
    </source>
</evidence>
<keyword evidence="3" id="KW-1185">Reference proteome</keyword>
<feature type="domain" description="Beta-lactamase-related" evidence="1">
    <location>
        <begin position="14"/>
        <end position="375"/>
    </location>
</feature>
<dbReference type="SUPFAM" id="SSF56601">
    <property type="entry name" value="beta-lactamase/transpeptidase-like"/>
    <property type="match status" value="1"/>
</dbReference>
<dbReference type="Gene3D" id="3.40.710.10">
    <property type="entry name" value="DD-peptidase/beta-lactamase superfamily"/>
    <property type="match status" value="1"/>
</dbReference>
<evidence type="ECO:0000313" key="3">
    <source>
        <dbReference type="Proteomes" id="UP000605427"/>
    </source>
</evidence>